<accession>A0ABQ9ZYZ0</accession>
<evidence type="ECO:0000256" key="1">
    <source>
        <dbReference type="SAM" id="Phobius"/>
    </source>
</evidence>
<feature type="transmembrane region" description="Helical" evidence="1">
    <location>
        <begin position="28"/>
        <end position="49"/>
    </location>
</feature>
<comment type="caution">
    <text evidence="2">The sequence shown here is derived from an EMBL/GenBank/DDBJ whole genome shotgun (WGS) entry which is preliminary data.</text>
</comment>
<gene>
    <name evidence="2" type="ORF">OUZ56_000110</name>
</gene>
<dbReference type="EMBL" id="JAOYFB010000036">
    <property type="protein sequence ID" value="KAK4018041.1"/>
    <property type="molecule type" value="Genomic_DNA"/>
</dbReference>
<evidence type="ECO:0000313" key="3">
    <source>
        <dbReference type="Proteomes" id="UP001234178"/>
    </source>
</evidence>
<dbReference type="Proteomes" id="UP001234178">
    <property type="component" value="Unassembled WGS sequence"/>
</dbReference>
<keyword evidence="3" id="KW-1185">Reference proteome</keyword>
<protein>
    <submittedName>
        <fullName evidence="2">Uncharacterized protein</fullName>
    </submittedName>
</protein>
<reference evidence="2 3" key="1">
    <citation type="journal article" date="2023" name="Nucleic Acids Res.">
        <title>The hologenome of Daphnia magna reveals possible DNA methylation and microbiome-mediated evolution of the host genome.</title>
        <authorList>
            <person name="Chaturvedi A."/>
            <person name="Li X."/>
            <person name="Dhandapani V."/>
            <person name="Marshall H."/>
            <person name="Kissane S."/>
            <person name="Cuenca-Cambronero M."/>
            <person name="Asole G."/>
            <person name="Calvet F."/>
            <person name="Ruiz-Romero M."/>
            <person name="Marangio P."/>
            <person name="Guigo R."/>
            <person name="Rago D."/>
            <person name="Mirbahai L."/>
            <person name="Eastwood N."/>
            <person name="Colbourne J.K."/>
            <person name="Zhou J."/>
            <person name="Mallon E."/>
            <person name="Orsini L."/>
        </authorList>
    </citation>
    <scope>NUCLEOTIDE SEQUENCE [LARGE SCALE GENOMIC DNA]</scope>
    <source>
        <strain evidence="2">LRV0_1</strain>
    </source>
</reference>
<proteinExistence type="predicted"/>
<keyword evidence="1" id="KW-0472">Membrane</keyword>
<keyword evidence="1" id="KW-1133">Transmembrane helix</keyword>
<keyword evidence="1" id="KW-0812">Transmembrane</keyword>
<name>A0ABQ9ZYZ0_9CRUS</name>
<evidence type="ECO:0000313" key="2">
    <source>
        <dbReference type="EMBL" id="KAK4018041.1"/>
    </source>
</evidence>
<organism evidence="2 3">
    <name type="scientific">Daphnia magna</name>
    <dbReference type="NCBI Taxonomy" id="35525"/>
    <lineage>
        <taxon>Eukaryota</taxon>
        <taxon>Metazoa</taxon>
        <taxon>Ecdysozoa</taxon>
        <taxon>Arthropoda</taxon>
        <taxon>Crustacea</taxon>
        <taxon>Branchiopoda</taxon>
        <taxon>Diplostraca</taxon>
        <taxon>Cladocera</taxon>
        <taxon>Anomopoda</taxon>
        <taxon>Daphniidae</taxon>
        <taxon>Daphnia</taxon>
    </lineage>
</organism>
<sequence>MDAIRKRASSWVECNTCQNSYFSTPYRALRLAASTRIVAVCVFSIAIPLSPVAKAGGLMGS</sequence>